<dbReference type="EMBL" id="CAKOFQ010007002">
    <property type="protein sequence ID" value="CAH1986567.1"/>
    <property type="molecule type" value="Genomic_DNA"/>
</dbReference>
<keyword evidence="2" id="KW-1185">Reference proteome</keyword>
<gene>
    <name evidence="1" type="ORF">ACAOBT_LOCUS17322</name>
</gene>
<evidence type="ECO:0000313" key="1">
    <source>
        <dbReference type="EMBL" id="CAH1986567.1"/>
    </source>
</evidence>
<dbReference type="AlphaFoldDB" id="A0A9P0L015"/>
<sequence length="42" mass="4877">MNDFLGVWLFEIFCYCQKSNKYLILSGTHLLLNHTCSDSYTG</sequence>
<name>A0A9P0L015_ACAOB</name>
<comment type="caution">
    <text evidence="1">The sequence shown here is derived from an EMBL/GenBank/DDBJ whole genome shotgun (WGS) entry which is preliminary data.</text>
</comment>
<reference evidence="1" key="1">
    <citation type="submission" date="2022-03" db="EMBL/GenBank/DDBJ databases">
        <authorList>
            <person name="Sayadi A."/>
        </authorList>
    </citation>
    <scope>NUCLEOTIDE SEQUENCE</scope>
</reference>
<dbReference type="Proteomes" id="UP001152888">
    <property type="component" value="Unassembled WGS sequence"/>
</dbReference>
<organism evidence="1 2">
    <name type="scientific">Acanthoscelides obtectus</name>
    <name type="common">Bean weevil</name>
    <name type="synonym">Bruchus obtectus</name>
    <dbReference type="NCBI Taxonomy" id="200917"/>
    <lineage>
        <taxon>Eukaryota</taxon>
        <taxon>Metazoa</taxon>
        <taxon>Ecdysozoa</taxon>
        <taxon>Arthropoda</taxon>
        <taxon>Hexapoda</taxon>
        <taxon>Insecta</taxon>
        <taxon>Pterygota</taxon>
        <taxon>Neoptera</taxon>
        <taxon>Endopterygota</taxon>
        <taxon>Coleoptera</taxon>
        <taxon>Polyphaga</taxon>
        <taxon>Cucujiformia</taxon>
        <taxon>Chrysomeloidea</taxon>
        <taxon>Chrysomelidae</taxon>
        <taxon>Bruchinae</taxon>
        <taxon>Bruchini</taxon>
        <taxon>Acanthoscelides</taxon>
    </lineage>
</organism>
<evidence type="ECO:0000313" key="2">
    <source>
        <dbReference type="Proteomes" id="UP001152888"/>
    </source>
</evidence>
<protein>
    <submittedName>
        <fullName evidence="1">Uncharacterized protein</fullName>
    </submittedName>
</protein>
<proteinExistence type="predicted"/>
<accession>A0A9P0L015</accession>